<accession>A0ACD5U8A5</accession>
<protein>
    <submittedName>
        <fullName evidence="1">Uncharacterized protein</fullName>
    </submittedName>
</protein>
<proteinExistence type="predicted"/>
<dbReference type="Proteomes" id="UP001732700">
    <property type="component" value="Chromosome 2A"/>
</dbReference>
<keyword evidence="2" id="KW-1185">Reference proteome</keyword>
<reference evidence="1" key="2">
    <citation type="submission" date="2025-09" db="UniProtKB">
        <authorList>
            <consortium name="EnsemblPlants"/>
        </authorList>
    </citation>
    <scope>IDENTIFICATION</scope>
</reference>
<evidence type="ECO:0000313" key="1">
    <source>
        <dbReference type="EnsemblPlants" id="AVESA.00010b.r2.2AG0197230.1.CDS"/>
    </source>
</evidence>
<reference evidence="1" key="1">
    <citation type="submission" date="2021-05" db="EMBL/GenBank/DDBJ databases">
        <authorList>
            <person name="Scholz U."/>
            <person name="Mascher M."/>
            <person name="Fiebig A."/>
        </authorList>
    </citation>
    <scope>NUCLEOTIDE SEQUENCE [LARGE SCALE GENOMIC DNA]</scope>
</reference>
<evidence type="ECO:0000313" key="2">
    <source>
        <dbReference type="Proteomes" id="UP001732700"/>
    </source>
</evidence>
<sequence>MEPEIFRWVASYLRNERLILDSRLKVEEKLAFFLYMLSHNASFEDLQLEFEHSGYTFHKYISEFFDIIPILATRFVRPRYIDEPHPKISMDDRFFPYFKNCIGAIDGSHVPISLSPQYQAPWRNRKGSLSQNVMIACDFDLNITFISCGWEGSATDARVLSSAILKDGKRRASWNRGLEKALVDVLLEHNNTYHRSQNGWSSETWNMMVGIFNSKYTHVHFTKTQIQNKEKDLKRDYRMLRDARKKSGVGWNEHRCMIEAEPHLWDNLEVSFGNKIRKFRTEDSRFPLYDLLGQLYESQIAEGDFNFTSMAEPPPRDDVNNIESDGEFEDERELEKEEAAVQQADDELQMLDQAETSGVGGAKTRPKKIPKKPKRSPKKSSGDALVGVMQRFVDIKEKESKKEEATDFSITRCMKELKALEGVTPDLKVKCYGIFKCPKNCEIFINAIADKDGSALAWLQSQIG</sequence>
<name>A0ACD5U8A5_AVESA</name>
<organism evidence="1 2">
    <name type="scientific">Avena sativa</name>
    <name type="common">Oat</name>
    <dbReference type="NCBI Taxonomy" id="4498"/>
    <lineage>
        <taxon>Eukaryota</taxon>
        <taxon>Viridiplantae</taxon>
        <taxon>Streptophyta</taxon>
        <taxon>Embryophyta</taxon>
        <taxon>Tracheophyta</taxon>
        <taxon>Spermatophyta</taxon>
        <taxon>Magnoliopsida</taxon>
        <taxon>Liliopsida</taxon>
        <taxon>Poales</taxon>
        <taxon>Poaceae</taxon>
        <taxon>BOP clade</taxon>
        <taxon>Pooideae</taxon>
        <taxon>Poodae</taxon>
        <taxon>Poeae</taxon>
        <taxon>Poeae Chloroplast Group 1 (Aveneae type)</taxon>
        <taxon>Aveninae</taxon>
        <taxon>Avena</taxon>
    </lineage>
</organism>
<dbReference type="EnsemblPlants" id="AVESA.00010b.r2.2AG0197230.1">
    <property type="protein sequence ID" value="AVESA.00010b.r2.2AG0197230.1.CDS"/>
    <property type="gene ID" value="AVESA.00010b.r2.2AG0197230"/>
</dbReference>